<keyword evidence="11" id="KW-1185">Reference proteome</keyword>
<dbReference type="GO" id="GO:0009089">
    <property type="term" value="P:lysine biosynthetic process via diaminopimelate"/>
    <property type="evidence" value="ECO:0007669"/>
    <property type="project" value="TreeGrafter"/>
</dbReference>
<evidence type="ECO:0000256" key="3">
    <source>
        <dbReference type="ARBA" id="ARBA00022679"/>
    </source>
</evidence>
<dbReference type="SUPFAM" id="SSF53633">
    <property type="entry name" value="Carbamate kinase-like"/>
    <property type="match status" value="1"/>
</dbReference>
<dbReference type="Gene3D" id="3.40.1160.10">
    <property type="entry name" value="Acetylglutamate kinase-like"/>
    <property type="match status" value="1"/>
</dbReference>
<evidence type="ECO:0000313" key="9">
    <source>
        <dbReference type="EMBL" id="GGI33853.1"/>
    </source>
</evidence>
<dbReference type="PANTHER" id="PTHR21499:SF3">
    <property type="entry name" value="ASPARTOKINASE"/>
    <property type="match status" value="1"/>
</dbReference>
<proteinExistence type="inferred from homology"/>
<dbReference type="Proteomes" id="UP000625079">
    <property type="component" value="Unassembled WGS sequence"/>
</dbReference>
<reference evidence="10 11" key="2">
    <citation type="submission" date="2018-06" db="EMBL/GenBank/DDBJ databases">
        <title>Comparative genomics of rhizobia nodulating Arachis hypogaea in China.</title>
        <authorList>
            <person name="Li Y."/>
        </authorList>
    </citation>
    <scope>NUCLEOTIDE SEQUENCE [LARGE SCALE GENOMIC DNA]</scope>
    <source>
        <strain evidence="10 11">CCBAU 51658</strain>
        <plasmid evidence="10 11">unnamed</plasmid>
    </source>
</reference>
<evidence type="ECO:0000313" key="11">
    <source>
        <dbReference type="Proteomes" id="UP000593880"/>
    </source>
</evidence>
<dbReference type="Proteomes" id="UP000593880">
    <property type="component" value="Plasmid unnamed"/>
</dbReference>
<gene>
    <name evidence="9" type="ORF">GCM10010987_76450</name>
    <name evidence="10" type="ORF">XH86_38005</name>
</gene>
<evidence type="ECO:0000256" key="7">
    <source>
        <dbReference type="ARBA" id="ARBA00047872"/>
    </source>
</evidence>
<evidence type="ECO:0000256" key="5">
    <source>
        <dbReference type="ARBA" id="ARBA00022777"/>
    </source>
</evidence>
<dbReference type="EMBL" id="BMHC01000035">
    <property type="protein sequence ID" value="GGI33853.1"/>
    <property type="molecule type" value="Genomic_DNA"/>
</dbReference>
<dbReference type="GO" id="GO:0005829">
    <property type="term" value="C:cytosol"/>
    <property type="evidence" value="ECO:0007669"/>
    <property type="project" value="TreeGrafter"/>
</dbReference>
<reference evidence="9" key="3">
    <citation type="submission" date="2022-12" db="EMBL/GenBank/DDBJ databases">
        <authorList>
            <person name="Sun Q."/>
            <person name="Zhou Y."/>
        </authorList>
    </citation>
    <scope>NUCLEOTIDE SEQUENCE</scope>
    <source>
        <strain evidence="9">CGMCC 1.15034</strain>
    </source>
</reference>
<accession>A0A410VHY0</accession>
<reference evidence="9" key="1">
    <citation type="journal article" date="2014" name="Int. J. Syst. Evol. Microbiol.">
        <title>Complete genome sequence of Corynebacterium casei LMG S-19264T (=DSM 44701T), isolated from a smear-ripened cheese.</title>
        <authorList>
            <consortium name="US DOE Joint Genome Institute (JGI-PGF)"/>
            <person name="Walter F."/>
            <person name="Albersmeier A."/>
            <person name="Kalinowski J."/>
            <person name="Ruckert C."/>
        </authorList>
    </citation>
    <scope>NUCLEOTIDE SEQUENCE</scope>
    <source>
        <strain evidence="9">CGMCC 1.15034</strain>
    </source>
</reference>
<dbReference type="InterPro" id="IPR001048">
    <property type="entry name" value="Asp/Glu/Uridylate_kinase"/>
</dbReference>
<feature type="domain" description="Aspartate/glutamate/uridylate kinase" evidence="8">
    <location>
        <begin position="3"/>
        <end position="227"/>
    </location>
</feature>
<evidence type="ECO:0000256" key="4">
    <source>
        <dbReference type="ARBA" id="ARBA00022741"/>
    </source>
</evidence>
<evidence type="ECO:0000256" key="2">
    <source>
        <dbReference type="ARBA" id="ARBA00013059"/>
    </source>
</evidence>
<sequence>MSIKVMKFGGSSFRDAEAYRAVSRHIVDRLANDARQVVVVVSAMHGQTDVLKSLALSVNEICSTVALDTVLTAGEMISAGLLEAALQRHSVPTSSLFGYSIGIKTSLVLGRTVIEEVDNKPLLKALDYGRVVILAGAQGLDEGGRVSMLGRNSSDLTAVIAADMVGSGVCEVYSDVCGIYSADPRIVRQARLLPTVSYANASRIARCGAKVLHHGAIDYAAGRRIAISCKSLLPNEMAGTLVTDAGGGVCVVINPSATRVAFQSVFEKRNAEDVLRRLGIMWIDLEQDESPEGYLTHDAEAALTALHREGIHPVRSAQKIVVLALTGSKPKTYELRDLEAASYCAQRVHAELRTSGVEAPH</sequence>
<name>A0A410VHY0_9BRAD</name>
<keyword evidence="6" id="KW-0067">ATP-binding</keyword>
<evidence type="ECO:0000259" key="8">
    <source>
        <dbReference type="Pfam" id="PF00696"/>
    </source>
</evidence>
<keyword evidence="5 10" id="KW-0418">Kinase</keyword>
<dbReference type="AlphaFoldDB" id="A0A410VHY0"/>
<protein>
    <recommendedName>
        <fullName evidence="2">aspartate kinase</fullName>
        <ecNumber evidence="2">2.7.2.4</ecNumber>
    </recommendedName>
</protein>
<keyword evidence="10" id="KW-0614">Plasmid</keyword>
<keyword evidence="4" id="KW-0547">Nucleotide-binding</keyword>
<dbReference type="PANTHER" id="PTHR21499">
    <property type="entry name" value="ASPARTATE KINASE"/>
    <property type="match status" value="1"/>
</dbReference>
<dbReference type="Pfam" id="PF00696">
    <property type="entry name" value="AA_kinase"/>
    <property type="match status" value="1"/>
</dbReference>
<organism evidence="9 12">
    <name type="scientific">Bradyrhizobium guangdongense</name>
    <dbReference type="NCBI Taxonomy" id="1325090"/>
    <lineage>
        <taxon>Bacteria</taxon>
        <taxon>Pseudomonadati</taxon>
        <taxon>Pseudomonadota</taxon>
        <taxon>Alphaproteobacteria</taxon>
        <taxon>Hyphomicrobiales</taxon>
        <taxon>Nitrobacteraceae</taxon>
        <taxon>Bradyrhizobium</taxon>
    </lineage>
</organism>
<evidence type="ECO:0000256" key="1">
    <source>
        <dbReference type="ARBA" id="ARBA00010122"/>
    </source>
</evidence>
<dbReference type="GO" id="GO:0004072">
    <property type="term" value="F:aspartate kinase activity"/>
    <property type="evidence" value="ECO:0007669"/>
    <property type="project" value="TreeGrafter"/>
</dbReference>
<dbReference type="EMBL" id="CP030058">
    <property type="protein sequence ID" value="QOZ64483.1"/>
    <property type="molecule type" value="Genomic_DNA"/>
</dbReference>
<evidence type="ECO:0000313" key="12">
    <source>
        <dbReference type="Proteomes" id="UP000625079"/>
    </source>
</evidence>
<dbReference type="RefSeq" id="WP_128955125.1">
    <property type="nucleotide sequence ID" value="NZ_BMHC01000035.1"/>
</dbReference>
<evidence type="ECO:0000256" key="6">
    <source>
        <dbReference type="ARBA" id="ARBA00022840"/>
    </source>
</evidence>
<evidence type="ECO:0000313" key="10">
    <source>
        <dbReference type="EMBL" id="QOZ64483.1"/>
    </source>
</evidence>
<comment type="similarity">
    <text evidence="1">Belongs to the aspartokinase family.</text>
</comment>
<keyword evidence="3" id="KW-0808">Transferase</keyword>
<dbReference type="GO" id="GO:0009090">
    <property type="term" value="P:homoserine biosynthetic process"/>
    <property type="evidence" value="ECO:0007669"/>
    <property type="project" value="TreeGrafter"/>
</dbReference>
<dbReference type="OrthoDB" id="9799110at2"/>
<dbReference type="InterPro" id="IPR036393">
    <property type="entry name" value="AceGlu_kinase-like_sf"/>
</dbReference>
<dbReference type="EC" id="2.7.2.4" evidence="2"/>
<geneLocation type="plasmid" evidence="10 11">
    <name>unnamed</name>
</geneLocation>
<comment type="catalytic activity">
    <reaction evidence="7">
        <text>L-aspartate + ATP = 4-phospho-L-aspartate + ADP</text>
        <dbReference type="Rhea" id="RHEA:23776"/>
        <dbReference type="ChEBI" id="CHEBI:29991"/>
        <dbReference type="ChEBI" id="CHEBI:30616"/>
        <dbReference type="ChEBI" id="CHEBI:57535"/>
        <dbReference type="ChEBI" id="CHEBI:456216"/>
        <dbReference type="EC" id="2.7.2.4"/>
    </reaction>
</comment>